<dbReference type="InterPro" id="IPR006464">
    <property type="entry name" value="AcTrfase_RimI/Ard1"/>
</dbReference>
<dbReference type="RefSeq" id="WP_110232754.1">
    <property type="nucleotide sequence ID" value="NZ_CP023994.1"/>
</dbReference>
<evidence type="ECO:0000256" key="3">
    <source>
        <dbReference type="ARBA" id="ARBA00022679"/>
    </source>
</evidence>
<dbReference type="OrthoDB" id="529907at2"/>
<dbReference type="AlphaFoldDB" id="A0A2Z3S1C6"/>
<dbReference type="PANTHER" id="PTHR43420:SF12">
    <property type="entry name" value="N-ACETYLTRANSFERASE DOMAIN-CONTAINING PROTEIN"/>
    <property type="match status" value="1"/>
</dbReference>
<dbReference type="Proteomes" id="UP000246894">
    <property type="component" value="Chromosome"/>
</dbReference>
<keyword evidence="2" id="KW-0963">Cytoplasm</keyword>
<evidence type="ECO:0000256" key="2">
    <source>
        <dbReference type="ARBA" id="ARBA00022490"/>
    </source>
</evidence>
<protein>
    <submittedName>
        <fullName evidence="6">Ribosomal-protein-alanine N-acetyltransferase</fullName>
    </submittedName>
</protein>
<reference evidence="6 7" key="1">
    <citation type="submission" date="2017-10" db="EMBL/GenBank/DDBJ databases">
        <title>Genome of an Actinobacterium that displays light-enhanced growth.</title>
        <authorList>
            <person name="Maresca J.A."/>
            <person name="Hempel P."/>
            <person name="Shevchenko O."/>
            <person name="Miller K.J."/>
            <person name="Hahn M.W."/>
        </authorList>
    </citation>
    <scope>NUCLEOTIDE SEQUENCE [LARGE SCALE GENOMIC DNA]</scope>
    <source>
        <strain evidence="6 7">MWH-Mo1</strain>
    </source>
</reference>
<dbReference type="NCBIfam" id="TIGR01575">
    <property type="entry name" value="rimI"/>
    <property type="match status" value="1"/>
</dbReference>
<keyword evidence="4" id="KW-0012">Acyltransferase</keyword>
<gene>
    <name evidence="6" type="ORF">AURMO_00229</name>
</gene>
<keyword evidence="7" id="KW-1185">Reference proteome</keyword>
<dbReference type="GO" id="GO:0008080">
    <property type="term" value="F:N-acetyltransferase activity"/>
    <property type="evidence" value="ECO:0007669"/>
    <property type="project" value="InterPro"/>
</dbReference>
<name>A0A2Z3S1C6_9MICO</name>
<dbReference type="CDD" id="cd04301">
    <property type="entry name" value="NAT_SF"/>
    <property type="match status" value="1"/>
</dbReference>
<evidence type="ECO:0000313" key="7">
    <source>
        <dbReference type="Proteomes" id="UP000246894"/>
    </source>
</evidence>
<dbReference type="Pfam" id="PF00583">
    <property type="entry name" value="Acetyltransf_1"/>
    <property type="match status" value="1"/>
</dbReference>
<feature type="domain" description="N-acetyltransferase" evidence="5">
    <location>
        <begin position="5"/>
        <end position="159"/>
    </location>
</feature>
<evidence type="ECO:0000313" key="6">
    <source>
        <dbReference type="EMBL" id="AWR20848.1"/>
    </source>
</evidence>
<dbReference type="PANTHER" id="PTHR43420">
    <property type="entry name" value="ACETYLTRANSFERASE"/>
    <property type="match status" value="1"/>
</dbReference>
<dbReference type="Gene3D" id="3.40.630.30">
    <property type="match status" value="1"/>
</dbReference>
<accession>A0A2Z3S1C6</accession>
<sequence>MIDSIVLRQATTDDVPAIMDIETPVFAGEAWSFEAMARDVGDRNCFYLVAEAHTDALGGEPTVVGYAGLLAPRGSGDGDIQTIAVLPEFRSSGLGRRLMTALLDEAEARNATRVFLEVRADNPHAIALYASLGFEEIAVRPGYYQPEGVDAVIMKKGADLS</sequence>
<comment type="similarity">
    <text evidence="1">Belongs to the acetyltransferase family. RimI subfamily.</text>
</comment>
<evidence type="ECO:0000259" key="5">
    <source>
        <dbReference type="PROSITE" id="PS51186"/>
    </source>
</evidence>
<dbReference type="EMBL" id="CP023994">
    <property type="protein sequence ID" value="AWR20848.1"/>
    <property type="molecule type" value="Genomic_DNA"/>
</dbReference>
<proteinExistence type="inferred from homology"/>
<dbReference type="KEGG" id="aum:AURMO_00229"/>
<dbReference type="SUPFAM" id="SSF55729">
    <property type="entry name" value="Acyl-CoA N-acyltransferases (Nat)"/>
    <property type="match status" value="1"/>
</dbReference>
<dbReference type="InterPro" id="IPR016181">
    <property type="entry name" value="Acyl_CoA_acyltransferase"/>
</dbReference>
<dbReference type="PROSITE" id="PS51186">
    <property type="entry name" value="GNAT"/>
    <property type="match status" value="1"/>
</dbReference>
<evidence type="ECO:0000256" key="4">
    <source>
        <dbReference type="ARBA" id="ARBA00023315"/>
    </source>
</evidence>
<evidence type="ECO:0000256" key="1">
    <source>
        <dbReference type="ARBA" id="ARBA00005395"/>
    </source>
</evidence>
<keyword evidence="3 6" id="KW-0808">Transferase</keyword>
<dbReference type="InterPro" id="IPR000182">
    <property type="entry name" value="GNAT_dom"/>
</dbReference>
<organism evidence="6 7">
    <name type="scientific">Aurantimicrobium photophilum</name>
    <dbReference type="NCBI Taxonomy" id="1987356"/>
    <lineage>
        <taxon>Bacteria</taxon>
        <taxon>Bacillati</taxon>
        <taxon>Actinomycetota</taxon>
        <taxon>Actinomycetes</taxon>
        <taxon>Micrococcales</taxon>
        <taxon>Microbacteriaceae</taxon>
        <taxon>Aurantimicrobium</taxon>
    </lineage>
</organism>
<dbReference type="InterPro" id="IPR050680">
    <property type="entry name" value="YpeA/RimI_acetyltransf"/>
</dbReference>